<evidence type="ECO:0000313" key="2">
    <source>
        <dbReference type="Proteomes" id="UP001153334"/>
    </source>
</evidence>
<comment type="caution">
    <text evidence="1">The sequence shown here is derived from an EMBL/GenBank/DDBJ whole genome shotgun (WGS) entry which is preliminary data.</text>
</comment>
<dbReference type="EMBL" id="JAPESX010000086">
    <property type="protein sequence ID" value="KAJ8123422.1"/>
    <property type="molecule type" value="Genomic_DNA"/>
</dbReference>
<sequence>MPTSESFSYPDEDELLPDIYPFQVDFEDAEGNDNATALMKDTGFMEFPTTTATTATIFDLPPYTSDDSPQSNQAIFAADKPNPNLHSHRGAMQIDTSPGEWLEDIGGTEDTFICTSAMNDEMRMRRALERAAGKPHINELNSPVDGIEDEENKPQNGGEVRICPGCITRERKRAGRKKIKKPEEEELWDRYERERAIVFNTQEVKEWQTVTPLMADPTGAGFINGALPEGTVQVDAPMRIACYCRHHGEKAGRPHMLALRRRRRRNYLNLKFNLNVRLNLLLVMGYHYRHSRPFLRRLPPIRS</sequence>
<reference evidence="1" key="1">
    <citation type="submission" date="2022-11" db="EMBL/GenBank/DDBJ databases">
        <title>Genome Sequence of Nemania bipapillata.</title>
        <authorList>
            <person name="Buettner E."/>
        </authorList>
    </citation>
    <scope>NUCLEOTIDE SEQUENCE</scope>
    <source>
        <strain evidence="1">CP14</strain>
    </source>
</reference>
<keyword evidence="2" id="KW-1185">Reference proteome</keyword>
<accession>A0ACC2J7N5</accession>
<proteinExistence type="predicted"/>
<dbReference type="Proteomes" id="UP001153334">
    <property type="component" value="Unassembled WGS sequence"/>
</dbReference>
<organism evidence="1 2">
    <name type="scientific">Nemania bipapillata</name>
    <dbReference type="NCBI Taxonomy" id="110536"/>
    <lineage>
        <taxon>Eukaryota</taxon>
        <taxon>Fungi</taxon>
        <taxon>Dikarya</taxon>
        <taxon>Ascomycota</taxon>
        <taxon>Pezizomycotina</taxon>
        <taxon>Sordariomycetes</taxon>
        <taxon>Xylariomycetidae</taxon>
        <taxon>Xylariales</taxon>
        <taxon>Xylariaceae</taxon>
        <taxon>Nemania</taxon>
    </lineage>
</organism>
<evidence type="ECO:0000313" key="1">
    <source>
        <dbReference type="EMBL" id="KAJ8123422.1"/>
    </source>
</evidence>
<protein>
    <submittedName>
        <fullName evidence="1">Uncharacterized protein</fullName>
    </submittedName>
</protein>
<name>A0ACC2J7N5_9PEZI</name>
<gene>
    <name evidence="1" type="ORF">ONZ43_g633</name>
</gene>